<feature type="compositionally biased region" description="Basic and acidic residues" evidence="1">
    <location>
        <begin position="500"/>
        <end position="519"/>
    </location>
</feature>
<dbReference type="AlphaFoldDB" id="A0A7S2LFY3"/>
<feature type="region of interest" description="Disordered" evidence="1">
    <location>
        <begin position="157"/>
        <end position="314"/>
    </location>
</feature>
<evidence type="ECO:0000256" key="1">
    <source>
        <dbReference type="SAM" id="MobiDB-lite"/>
    </source>
</evidence>
<feature type="region of interest" description="Disordered" evidence="1">
    <location>
        <begin position="1"/>
        <end position="122"/>
    </location>
</feature>
<evidence type="ECO:0000313" key="2">
    <source>
        <dbReference type="EMBL" id="CAD9603613.1"/>
    </source>
</evidence>
<feature type="compositionally biased region" description="Basic and acidic residues" evidence="1">
    <location>
        <begin position="31"/>
        <end position="42"/>
    </location>
</feature>
<reference evidence="2" key="1">
    <citation type="submission" date="2021-01" db="EMBL/GenBank/DDBJ databases">
        <authorList>
            <person name="Corre E."/>
            <person name="Pelletier E."/>
            <person name="Niang G."/>
            <person name="Scheremetjew M."/>
            <person name="Finn R."/>
            <person name="Kale V."/>
            <person name="Holt S."/>
            <person name="Cochrane G."/>
            <person name="Meng A."/>
            <person name="Brown T."/>
            <person name="Cohen L."/>
        </authorList>
    </citation>
    <scope>NUCLEOTIDE SEQUENCE</scope>
    <source>
        <strain evidence="2">SM1012Den-03</strain>
    </source>
</reference>
<sequence length="689" mass="74863">MMMEQPATKPVAIEKSTTTETKPAPPSNASAEERVNDLERRLNNLGSGEKNIAPSAVPAPASSANASAQGKNNPLLARIMAAQERARQAEQKEKEAKAAAQAEVERKRREEEEAAEKVKREAERIQKAQSALRMAAGHALEDKQNEILRELEGKPVTVPQEPTNHAAAVNKQQQKQPLQAVQPAVPIMKSLDPPPPFASMKFPPPKILKQDEDGMVGHGMNSRVLSQQKHPPSFDMVQRKKVDAPPPAPSAPDLSHMAPPDHHLEGVLPVAPPVAQAHTQAQMPPPPSFDTVEQQMQQQQQQQQSGSLKTPEEDIIDFDIDGNPLTPEQREAMIEEQRKLYENIMKEKAENDAAIARATADAFDSRSANAAVKAMDDPHSSLTHSMDSMGRNITGEEESKEEGTAAERQERRRMVKIGNNQTVALHGQGRTKKAIKDGTAILVQCINCQNWMQVTGTATLMFCPVCQVVSPVIKQSEVLTKEEAIQLTMDRKLAEKLQAEAYDHDDNEKKEEEQKDDGYFSKLFGSSSSNGAAAAVRSSSVTSTDSWWDKISNIVSYGVTEESRERGELGVTLPPGSSSVSAYPGERRGTLSPVSTDGGRDRHGEETQGLLRPVIDGNEANLPAARVAEQKPLFSCVTDSVSSAASALFSNAEGEEDEEGNIYGIDASSLLVTSAGRQGGDYSRVPDNE</sequence>
<name>A0A7S2LFY3_9STRA</name>
<feature type="region of interest" description="Disordered" evidence="1">
    <location>
        <begin position="500"/>
        <end position="521"/>
    </location>
</feature>
<protein>
    <submittedName>
        <fullName evidence="2">Uncharacterized protein</fullName>
    </submittedName>
</protein>
<dbReference type="EMBL" id="HBGZ01015704">
    <property type="protein sequence ID" value="CAD9603613.1"/>
    <property type="molecule type" value="Transcribed_RNA"/>
</dbReference>
<feature type="compositionally biased region" description="Pro residues" evidence="1">
    <location>
        <begin position="192"/>
        <end position="206"/>
    </location>
</feature>
<organism evidence="2">
    <name type="scientific">Skeletonema marinoi</name>
    <dbReference type="NCBI Taxonomy" id="267567"/>
    <lineage>
        <taxon>Eukaryota</taxon>
        <taxon>Sar</taxon>
        <taxon>Stramenopiles</taxon>
        <taxon>Ochrophyta</taxon>
        <taxon>Bacillariophyta</taxon>
        <taxon>Coscinodiscophyceae</taxon>
        <taxon>Thalassiosirophycidae</taxon>
        <taxon>Thalassiosirales</taxon>
        <taxon>Skeletonemataceae</taxon>
        <taxon>Skeletonema</taxon>
        <taxon>Skeletonema marinoi-dohrnii complex</taxon>
    </lineage>
</organism>
<proteinExistence type="predicted"/>
<gene>
    <name evidence="2" type="ORF">SMAR0320_LOCUS11222</name>
</gene>
<feature type="compositionally biased region" description="Low complexity" evidence="1">
    <location>
        <begin position="294"/>
        <end position="304"/>
    </location>
</feature>
<feature type="region of interest" description="Disordered" evidence="1">
    <location>
        <begin position="563"/>
        <end position="606"/>
    </location>
</feature>
<feature type="compositionally biased region" description="Low complexity" evidence="1">
    <location>
        <begin position="168"/>
        <end position="186"/>
    </location>
</feature>
<feature type="region of interest" description="Disordered" evidence="1">
    <location>
        <begin position="376"/>
        <end position="409"/>
    </location>
</feature>
<accession>A0A7S2LFY3</accession>
<feature type="compositionally biased region" description="Basic and acidic residues" evidence="1">
    <location>
        <begin position="84"/>
        <end position="122"/>
    </location>
</feature>
<feature type="compositionally biased region" description="Low complexity" evidence="1">
    <location>
        <begin position="53"/>
        <end position="68"/>
    </location>
</feature>